<dbReference type="EMBL" id="QEYD01000001">
    <property type="protein sequence ID" value="PWE31768.1"/>
    <property type="molecule type" value="Genomic_DNA"/>
</dbReference>
<name>A0A2U2CIQ8_9RHOB</name>
<feature type="chain" id="PRO_5015488534" description="Esterase/lipase superfamily enzyme" evidence="1">
    <location>
        <begin position="21"/>
        <end position="409"/>
    </location>
</feature>
<evidence type="ECO:0000313" key="3">
    <source>
        <dbReference type="Proteomes" id="UP000244940"/>
    </source>
</evidence>
<evidence type="ECO:0008006" key="4">
    <source>
        <dbReference type="Google" id="ProtNLM"/>
    </source>
</evidence>
<protein>
    <recommendedName>
        <fullName evidence="4">Esterase/lipase superfamily enzyme</fullName>
    </recommendedName>
</protein>
<dbReference type="PANTHER" id="PTHR36513">
    <property type="entry name" value="ABC TRANSMEMBRANE TYPE-1 DOMAIN-CONTAINING PROTEIN"/>
    <property type="match status" value="1"/>
</dbReference>
<proteinExistence type="predicted"/>
<organism evidence="2 3">
    <name type="scientific">Pararhodobacter marinus</name>
    <dbReference type="NCBI Taxonomy" id="2184063"/>
    <lineage>
        <taxon>Bacteria</taxon>
        <taxon>Pseudomonadati</taxon>
        <taxon>Pseudomonadota</taxon>
        <taxon>Alphaproteobacteria</taxon>
        <taxon>Rhodobacterales</taxon>
        <taxon>Paracoccaceae</taxon>
        <taxon>Pararhodobacter</taxon>
    </lineage>
</organism>
<dbReference type="Gene3D" id="3.40.50.1820">
    <property type="entry name" value="alpha/beta hydrolase"/>
    <property type="match status" value="1"/>
</dbReference>
<dbReference type="OrthoDB" id="9797755at2"/>
<accession>A0A2U2CIQ8</accession>
<gene>
    <name evidence="2" type="ORF">C4N9_01835</name>
</gene>
<dbReference type="InterPro" id="IPR010297">
    <property type="entry name" value="DUF900_hydrolase"/>
</dbReference>
<evidence type="ECO:0000256" key="1">
    <source>
        <dbReference type="SAM" id="SignalP"/>
    </source>
</evidence>
<dbReference type="SUPFAM" id="SSF53474">
    <property type="entry name" value="alpha/beta-Hydrolases"/>
    <property type="match status" value="1"/>
</dbReference>
<reference evidence="2 3" key="1">
    <citation type="submission" date="2018-05" db="EMBL/GenBank/DDBJ databases">
        <title>Pararhodobacter marina sp. nov., isolated from deep-sea water of the Indian Ocean.</title>
        <authorList>
            <person name="Lai Q.Sr."/>
            <person name="Liu X."/>
            <person name="Shao Z."/>
        </authorList>
    </citation>
    <scope>NUCLEOTIDE SEQUENCE [LARGE SCALE GENOMIC DNA]</scope>
    <source>
        <strain evidence="2 3">CIC4N-9</strain>
    </source>
</reference>
<dbReference type="PANTHER" id="PTHR36513:SF1">
    <property type="entry name" value="TRANSMEMBRANE PROTEIN"/>
    <property type="match status" value="1"/>
</dbReference>
<dbReference type="Proteomes" id="UP000244940">
    <property type="component" value="Unassembled WGS sequence"/>
</dbReference>
<comment type="caution">
    <text evidence="2">The sequence shown here is derived from an EMBL/GenBank/DDBJ whole genome shotgun (WGS) entry which is preliminary data.</text>
</comment>
<keyword evidence="3" id="KW-1185">Reference proteome</keyword>
<keyword evidence="1" id="KW-0732">Signal</keyword>
<sequence length="409" mass="44684">MMRAILLLSLTILAACAVRAQVDYVDAPGGSVPGATLRTILVGTTRGPDPEQDVPGTDRAEEIRYGRYVVSIPDDRDSGEIPRQRTRQQADPREHFMLAGDEPLSAEAFRDALRAEIAQEPRSEREAVVFVHGFNNAFIEGVYRTAQLDYDLQMPGVMLHYSWPSLGAPLAYAHDRDSALFARDGLMQMLRQIRAAGVTRITILAHSMGSQLTMETLRQMALMNDPVLRNVEGVILLSPDIDVELFRQQVRAMGDLPDLFVIVTSQRDRILTLSASMTGEAARLGNMTDPSAVADLDLTVIDVSAFARGAGHFTMGSSPELNRLLAQMNASLEDEVSGRVPLLPAAFLTLQNTGQVILTPFNEIQEDLTGSGGSTGRPAVLPWWLRRMVIDDEPDATQATSEGAASDDR</sequence>
<dbReference type="Pfam" id="PF05990">
    <property type="entry name" value="DUF900"/>
    <property type="match status" value="1"/>
</dbReference>
<dbReference type="PROSITE" id="PS51257">
    <property type="entry name" value="PROKAR_LIPOPROTEIN"/>
    <property type="match status" value="1"/>
</dbReference>
<dbReference type="AlphaFoldDB" id="A0A2U2CIQ8"/>
<evidence type="ECO:0000313" key="2">
    <source>
        <dbReference type="EMBL" id="PWE31768.1"/>
    </source>
</evidence>
<dbReference type="InterPro" id="IPR029058">
    <property type="entry name" value="AB_hydrolase_fold"/>
</dbReference>
<feature type="signal peptide" evidence="1">
    <location>
        <begin position="1"/>
        <end position="20"/>
    </location>
</feature>